<feature type="transmembrane region" description="Helical" evidence="1">
    <location>
        <begin position="87"/>
        <end position="109"/>
    </location>
</feature>
<organism evidence="2 3">
    <name type="scientific">Salinimonas sediminis</name>
    <dbReference type="NCBI Taxonomy" id="2303538"/>
    <lineage>
        <taxon>Bacteria</taxon>
        <taxon>Pseudomonadati</taxon>
        <taxon>Pseudomonadota</taxon>
        <taxon>Gammaproteobacteria</taxon>
        <taxon>Alteromonadales</taxon>
        <taxon>Alteromonadaceae</taxon>
        <taxon>Alteromonas/Salinimonas group</taxon>
        <taxon>Salinimonas</taxon>
    </lineage>
</organism>
<name>A0A346NJ23_9ALTE</name>
<keyword evidence="3" id="KW-1185">Reference proteome</keyword>
<proteinExistence type="predicted"/>
<dbReference type="Proteomes" id="UP000262073">
    <property type="component" value="Chromosome"/>
</dbReference>
<keyword evidence="2" id="KW-0808">Transferase</keyword>
<evidence type="ECO:0000313" key="2">
    <source>
        <dbReference type="EMBL" id="AXR05530.1"/>
    </source>
</evidence>
<reference evidence="2 3" key="1">
    <citation type="submission" date="2018-08" db="EMBL/GenBank/DDBJ databases">
        <title>Salinimonas sediminis sp. nov., a piezophilic bacterium isolated from a deep-sea sediment sample from the New Britain Trench.</title>
        <authorList>
            <person name="Cao J."/>
        </authorList>
    </citation>
    <scope>NUCLEOTIDE SEQUENCE [LARGE SCALE GENOMIC DNA]</scope>
    <source>
        <strain evidence="2 3">N102</strain>
    </source>
</reference>
<sequence length="136" mass="15850">MHKIKHSVHDSYTIRRLLEKMPPHMASSFTEEQLIELNKAMGGRSWGKHKLDVRGTINVWRTSYYFVFLAGRNVRDLSRLEQQISRFTLALLSTLFLLFSLVLGLLIIYLVKSALGINLFEGFSLGIWSWFKENIF</sequence>
<gene>
    <name evidence="2" type="ORF">D0Y50_03570</name>
</gene>
<dbReference type="GO" id="GO:0016740">
    <property type="term" value="F:transferase activity"/>
    <property type="evidence" value="ECO:0007669"/>
    <property type="project" value="UniProtKB-KW"/>
</dbReference>
<dbReference type="EMBL" id="CP031769">
    <property type="protein sequence ID" value="AXR05530.1"/>
    <property type="molecule type" value="Genomic_DNA"/>
</dbReference>
<keyword evidence="1" id="KW-0812">Transmembrane</keyword>
<evidence type="ECO:0000313" key="3">
    <source>
        <dbReference type="Proteomes" id="UP000262073"/>
    </source>
</evidence>
<dbReference type="RefSeq" id="WP_108568145.1">
    <property type="nucleotide sequence ID" value="NZ_CP031769.1"/>
</dbReference>
<dbReference type="KEGG" id="salm:D0Y50_03570"/>
<evidence type="ECO:0000256" key="1">
    <source>
        <dbReference type="SAM" id="Phobius"/>
    </source>
</evidence>
<keyword evidence="1" id="KW-0472">Membrane</keyword>
<protein>
    <submittedName>
        <fullName evidence="2">3-phosphoshikimate 1-carboxyvinyltransferase</fullName>
    </submittedName>
</protein>
<accession>A0A346NJ23</accession>
<dbReference type="AlphaFoldDB" id="A0A346NJ23"/>
<keyword evidence="1" id="KW-1133">Transmembrane helix</keyword>
<dbReference type="OrthoDB" id="6264467at2"/>